<name>A0AAV0C3B0_9ASTE</name>
<organism evidence="3 4">
    <name type="scientific">Cuscuta epithymum</name>
    <dbReference type="NCBI Taxonomy" id="186058"/>
    <lineage>
        <taxon>Eukaryota</taxon>
        <taxon>Viridiplantae</taxon>
        <taxon>Streptophyta</taxon>
        <taxon>Embryophyta</taxon>
        <taxon>Tracheophyta</taxon>
        <taxon>Spermatophyta</taxon>
        <taxon>Magnoliopsida</taxon>
        <taxon>eudicotyledons</taxon>
        <taxon>Gunneridae</taxon>
        <taxon>Pentapetalae</taxon>
        <taxon>asterids</taxon>
        <taxon>lamiids</taxon>
        <taxon>Solanales</taxon>
        <taxon>Convolvulaceae</taxon>
        <taxon>Cuscuteae</taxon>
        <taxon>Cuscuta</taxon>
        <taxon>Cuscuta subgen. Cuscuta</taxon>
    </lineage>
</organism>
<comment type="caution">
    <text evidence="3">The sequence shown here is derived from an EMBL/GenBank/DDBJ whole genome shotgun (WGS) entry which is preliminary data.</text>
</comment>
<evidence type="ECO:0000259" key="2">
    <source>
        <dbReference type="SMART" id="SM01177"/>
    </source>
</evidence>
<dbReference type="EMBL" id="CAMAPF010000010">
    <property type="protein sequence ID" value="CAH9061602.1"/>
    <property type="molecule type" value="Genomic_DNA"/>
</dbReference>
<sequence>MGLPKVASNNYAEEVGSSLSTHTQTPARFVAASSCDMSGMIIGQLNSRTPPTDFSGAASREVIKHPDVPSIRKDGIISMHNLRIGSAEKDSLLVRNVGRELHNPASRIVGFESTTSIKPVSLHRENSSDGINPSARLGITNRIPETSSSAVRKRLLSPLNDMVLSDHFIGESLDIGGSTSFACTSYINNDTHSISLQEHKKANMRSSNNFEVWSTPYASGRNSPPAEYFKTNSFMITDGPLFDDEQPLSKTLFTPASLNFHGGMPKVSIQDGGIDMKNTISYSPPMSLSPLGPNSCRRIRDSKWHRHEWMEYDVKESLDRTLLDTLSSEKEDKSRMGIKIDLDVEDFPMNFEQFTIDGMNTMRGNCRPSPIQTSQRARLGRSLSGLTVRRSLVGSFEESLFSGRLAPETVSQKIEGFLAVLSISGGNFSPHPKKLPFSVTSVDGGNYLVYYSSIHLGGHLSTTEGKVSKMKRSLGINDSQKNCGRLRIPMKGRIQLVLSNPERTPIHTFFCNYDLTEMPAGTKTFLRQKVTLDIDKGSHKDAKGKNDGRQPPLMKDEDSLHSSDGHVLPDSKKSNQSSSVVMDGIGWPFAGTGCKSADCPSKAKDNTTGTGVLRYALHIRFLCPYLKRSSKTVLRCKSDPSYVPTRNNADIEGDRRFYLYNDMRVVFPQRHSDADEGKLHVEYQYPSDPKYFDIGE</sequence>
<dbReference type="SMART" id="SM01177">
    <property type="entry name" value="DUF4210"/>
    <property type="match status" value="1"/>
</dbReference>
<dbReference type="AlphaFoldDB" id="A0AAV0C3B0"/>
<dbReference type="PANTHER" id="PTHR13199">
    <property type="entry name" value="GH03947P"/>
    <property type="match status" value="1"/>
</dbReference>
<dbReference type="InterPro" id="IPR033473">
    <property type="entry name" value="Atos-like_C"/>
</dbReference>
<dbReference type="InterPro" id="IPR051506">
    <property type="entry name" value="ATOS_Transcription_Regulators"/>
</dbReference>
<feature type="domain" description="Atos-like conserved" evidence="2">
    <location>
        <begin position="392"/>
        <end position="451"/>
    </location>
</feature>
<protein>
    <recommendedName>
        <fullName evidence="2">Atos-like conserved domain-containing protein</fullName>
    </recommendedName>
</protein>
<dbReference type="InterPro" id="IPR025261">
    <property type="entry name" value="Atos-like_cons_dom"/>
</dbReference>
<accession>A0AAV0C3B0</accession>
<dbReference type="PANTHER" id="PTHR13199:SF11">
    <property type="entry name" value="PROTEIN ATOSSA"/>
    <property type="match status" value="1"/>
</dbReference>
<evidence type="ECO:0000313" key="3">
    <source>
        <dbReference type="EMBL" id="CAH9061602.1"/>
    </source>
</evidence>
<keyword evidence="4" id="KW-1185">Reference proteome</keyword>
<evidence type="ECO:0000256" key="1">
    <source>
        <dbReference type="SAM" id="MobiDB-lite"/>
    </source>
</evidence>
<feature type="region of interest" description="Disordered" evidence="1">
    <location>
        <begin position="536"/>
        <end position="579"/>
    </location>
</feature>
<proteinExistence type="predicted"/>
<dbReference type="Pfam" id="PF13889">
    <property type="entry name" value="Chromosome_seg"/>
    <property type="match status" value="1"/>
</dbReference>
<reference evidence="3" key="1">
    <citation type="submission" date="2022-07" db="EMBL/GenBank/DDBJ databases">
        <authorList>
            <person name="Macas J."/>
            <person name="Novak P."/>
            <person name="Neumann P."/>
        </authorList>
    </citation>
    <scope>NUCLEOTIDE SEQUENCE</scope>
</reference>
<feature type="compositionally biased region" description="Basic and acidic residues" evidence="1">
    <location>
        <begin position="536"/>
        <end position="573"/>
    </location>
</feature>
<evidence type="ECO:0000313" key="4">
    <source>
        <dbReference type="Proteomes" id="UP001152523"/>
    </source>
</evidence>
<dbReference type="Proteomes" id="UP001152523">
    <property type="component" value="Unassembled WGS sequence"/>
</dbReference>
<gene>
    <name evidence="3" type="ORF">CEPIT_LOCUS1715</name>
</gene>